<comment type="caution">
    <text evidence="3">The sequence shown here is derived from an EMBL/GenBank/DDBJ whole genome shotgun (WGS) entry which is preliminary data.</text>
</comment>
<reference evidence="3 4" key="1">
    <citation type="submission" date="2023-09" db="EMBL/GenBank/DDBJ databases">
        <authorList>
            <person name="Rey-Velasco X."/>
        </authorList>
    </citation>
    <scope>NUCLEOTIDE SEQUENCE [LARGE SCALE GENOMIC DNA]</scope>
    <source>
        <strain evidence="3 4">W409</strain>
    </source>
</reference>
<dbReference type="RefSeq" id="WP_311360129.1">
    <property type="nucleotide sequence ID" value="NZ_JAVRIE010000001.1"/>
</dbReference>
<evidence type="ECO:0000313" key="4">
    <source>
        <dbReference type="Proteomes" id="UP001249020"/>
    </source>
</evidence>
<keyword evidence="1" id="KW-0472">Membrane</keyword>
<gene>
    <name evidence="3" type="ORF">RM544_02120</name>
</gene>
<feature type="transmembrane region" description="Helical" evidence="1">
    <location>
        <begin position="87"/>
        <end position="105"/>
    </location>
</feature>
<keyword evidence="3" id="KW-0378">Hydrolase</keyword>
<evidence type="ECO:0000256" key="1">
    <source>
        <dbReference type="SAM" id="Phobius"/>
    </source>
</evidence>
<evidence type="ECO:0000313" key="3">
    <source>
        <dbReference type="EMBL" id="MDT0581322.1"/>
    </source>
</evidence>
<dbReference type="GO" id="GO:0016787">
    <property type="term" value="F:hydrolase activity"/>
    <property type="evidence" value="ECO:0007669"/>
    <property type="project" value="UniProtKB-KW"/>
</dbReference>
<dbReference type="SUPFAM" id="SSF53474">
    <property type="entry name" value="alpha/beta-Hydrolases"/>
    <property type="match status" value="1"/>
</dbReference>
<sequence length="288" mass="32935">MQEPKRVNMSGEAKCLVHFAHANGFPAQSYRKLFDHVDESCELIALDKFAHNPDFPLNNNWQNQVDELVHFIKSEQTQRSKNGKPELPVVLIGHSFGAVISFLAACKYPNMFAGLIMLDPPLVTGVASWVFKFAKRGKLIDKITPAGKTKIRNTKWHHKTDLVAYFHERALFRNMDKECIADYVEAVTRMDGEYRHLHFDVNIETNIFRTLPDNLSAQNGKLTVPSYLLTGKHTEVCIPRLRSPFIRGNKQYIQHIELPFGGHMFPLERPTEVATKLNELIAQFSFSD</sequence>
<dbReference type="Pfam" id="PF12697">
    <property type="entry name" value="Abhydrolase_6"/>
    <property type="match status" value="1"/>
</dbReference>
<evidence type="ECO:0000259" key="2">
    <source>
        <dbReference type="Pfam" id="PF12697"/>
    </source>
</evidence>
<dbReference type="Gene3D" id="3.40.50.1820">
    <property type="entry name" value="alpha/beta hydrolase"/>
    <property type="match status" value="1"/>
</dbReference>
<proteinExistence type="predicted"/>
<protein>
    <submittedName>
        <fullName evidence="3">Alpha/beta hydrolase</fullName>
    </submittedName>
</protein>
<keyword evidence="4" id="KW-1185">Reference proteome</keyword>
<feature type="domain" description="AB hydrolase-1" evidence="2">
    <location>
        <begin position="19"/>
        <end position="274"/>
    </location>
</feature>
<dbReference type="PANTHER" id="PTHR43798">
    <property type="entry name" value="MONOACYLGLYCEROL LIPASE"/>
    <property type="match status" value="1"/>
</dbReference>
<feature type="transmembrane region" description="Helical" evidence="1">
    <location>
        <begin position="111"/>
        <end position="131"/>
    </location>
</feature>
<dbReference type="InterPro" id="IPR000073">
    <property type="entry name" value="AB_hydrolase_1"/>
</dbReference>
<dbReference type="AlphaFoldDB" id="A0AAW8QWB9"/>
<dbReference type="InterPro" id="IPR029058">
    <property type="entry name" value="AB_hydrolase_fold"/>
</dbReference>
<name>A0AAW8QWB9_9ALTE</name>
<dbReference type="InterPro" id="IPR050266">
    <property type="entry name" value="AB_hydrolase_sf"/>
</dbReference>
<organism evidence="3 4">
    <name type="scientific">Brumicola blandensis</name>
    <dbReference type="NCBI Taxonomy" id="3075611"/>
    <lineage>
        <taxon>Bacteria</taxon>
        <taxon>Pseudomonadati</taxon>
        <taxon>Pseudomonadota</taxon>
        <taxon>Gammaproteobacteria</taxon>
        <taxon>Alteromonadales</taxon>
        <taxon>Alteromonadaceae</taxon>
        <taxon>Brumicola</taxon>
    </lineage>
</organism>
<dbReference type="EMBL" id="JAVRIE010000001">
    <property type="protein sequence ID" value="MDT0581322.1"/>
    <property type="molecule type" value="Genomic_DNA"/>
</dbReference>
<dbReference type="Proteomes" id="UP001249020">
    <property type="component" value="Unassembled WGS sequence"/>
</dbReference>
<keyword evidence="1" id="KW-1133">Transmembrane helix</keyword>
<keyword evidence="1" id="KW-0812">Transmembrane</keyword>
<accession>A0AAW8QWB9</accession>